<dbReference type="EMBL" id="UGEX01000003">
    <property type="protein sequence ID" value="STM58220.1"/>
    <property type="molecule type" value="Genomic_DNA"/>
</dbReference>
<organism evidence="2 3">
    <name type="scientific">Escherichia coli</name>
    <dbReference type="NCBI Taxonomy" id="562"/>
    <lineage>
        <taxon>Bacteria</taxon>
        <taxon>Pseudomonadati</taxon>
        <taxon>Pseudomonadota</taxon>
        <taxon>Gammaproteobacteria</taxon>
        <taxon>Enterobacterales</taxon>
        <taxon>Enterobacteriaceae</taxon>
        <taxon>Escherichia</taxon>
    </lineage>
</organism>
<proteinExistence type="predicted"/>
<evidence type="ECO:0000313" key="3">
    <source>
        <dbReference type="Proteomes" id="UP000254088"/>
    </source>
</evidence>
<feature type="region of interest" description="Disordered" evidence="1">
    <location>
        <begin position="1"/>
        <end position="28"/>
    </location>
</feature>
<evidence type="ECO:0000256" key="1">
    <source>
        <dbReference type="SAM" id="MobiDB-lite"/>
    </source>
</evidence>
<reference evidence="2 3" key="1">
    <citation type="submission" date="2018-06" db="EMBL/GenBank/DDBJ databases">
        <authorList>
            <consortium name="Pathogen Informatics"/>
            <person name="Doyle S."/>
        </authorList>
    </citation>
    <scope>NUCLEOTIDE SEQUENCE [LARGE SCALE GENOMIC DNA]</scope>
    <source>
        <strain evidence="2 3">NCTC10429</strain>
    </source>
</reference>
<name>A0A377E3X4_ECOLX</name>
<gene>
    <name evidence="2" type="ORF">NCTC10429_04826</name>
</gene>
<dbReference type="Proteomes" id="UP000254088">
    <property type="component" value="Unassembled WGS sequence"/>
</dbReference>
<keyword evidence="2" id="KW-0675">Receptor</keyword>
<sequence>MFYREAHDQISKSSRTDSATKTTITEYNNDGKTKTHSFSLSFELAEPLHIRQVDINHKLSLAISRARATCR</sequence>
<protein>
    <submittedName>
        <fullName evidence="2">TonB-dependent receptor</fullName>
    </submittedName>
</protein>
<dbReference type="AlphaFoldDB" id="A0A377E3X4"/>
<evidence type="ECO:0000313" key="2">
    <source>
        <dbReference type="EMBL" id="STM58220.1"/>
    </source>
</evidence>
<accession>A0A377E3X4</accession>
<feature type="compositionally biased region" description="Basic and acidic residues" evidence="1">
    <location>
        <begin position="1"/>
        <end position="10"/>
    </location>
</feature>
<feature type="compositionally biased region" description="Polar residues" evidence="1">
    <location>
        <begin position="11"/>
        <end position="28"/>
    </location>
</feature>